<gene>
    <name evidence="2" type="ORF">PR048_000890</name>
</gene>
<name>A0ABQ9IH45_9NEOP</name>
<sequence length="252" mass="28328">MEQYVTKILGMAQEVKDAGYKLEDTLIAMLLLRWLTLEFQPLRITLQTSSVQLTTDYAKGQLLQQEYTPRGREGNTSDRAFFIQNRGRHNQDVTQKKKKKTETAASFVGGLGIVLLTATRIPQERPWKATPKNQNFTLFAAVTANVQVEDWYLDSGATEHMTNNKDILKDLCEVNATTVTSDNNEKLRAEGLGRAEVYIKDTPGYITIKDIMFVPNTTVTLLSVSKLEEDLNINGKIIASASEEQGMYKLCL</sequence>
<dbReference type="InterPro" id="IPR054722">
    <property type="entry name" value="PolX-like_BBD"/>
</dbReference>
<protein>
    <recommendedName>
        <fullName evidence="1">Retrovirus-related Pol polyprotein from transposon TNT 1-94-like beta-barrel domain-containing protein</fullName>
    </recommendedName>
</protein>
<evidence type="ECO:0000313" key="3">
    <source>
        <dbReference type="Proteomes" id="UP001159363"/>
    </source>
</evidence>
<evidence type="ECO:0000259" key="1">
    <source>
        <dbReference type="Pfam" id="PF22936"/>
    </source>
</evidence>
<keyword evidence="3" id="KW-1185">Reference proteome</keyword>
<proteinExistence type="predicted"/>
<reference evidence="2 3" key="1">
    <citation type="submission" date="2023-02" db="EMBL/GenBank/DDBJ databases">
        <title>LHISI_Scaffold_Assembly.</title>
        <authorList>
            <person name="Stuart O.P."/>
            <person name="Cleave R."/>
            <person name="Magrath M.J.L."/>
            <person name="Mikheyev A.S."/>
        </authorList>
    </citation>
    <scope>NUCLEOTIDE SEQUENCE [LARGE SCALE GENOMIC DNA]</scope>
    <source>
        <strain evidence="2">Daus_M_001</strain>
        <tissue evidence="2">Leg muscle</tissue>
    </source>
</reference>
<feature type="domain" description="Retrovirus-related Pol polyprotein from transposon TNT 1-94-like beta-barrel" evidence="1">
    <location>
        <begin position="151"/>
        <end position="229"/>
    </location>
</feature>
<dbReference type="EMBL" id="JARBHB010000001">
    <property type="protein sequence ID" value="KAJ8895554.1"/>
    <property type="molecule type" value="Genomic_DNA"/>
</dbReference>
<dbReference type="Proteomes" id="UP001159363">
    <property type="component" value="Chromosome 1"/>
</dbReference>
<accession>A0ABQ9IH45</accession>
<comment type="caution">
    <text evidence="2">The sequence shown here is derived from an EMBL/GenBank/DDBJ whole genome shotgun (WGS) entry which is preliminary data.</text>
</comment>
<organism evidence="2 3">
    <name type="scientific">Dryococelus australis</name>
    <dbReference type="NCBI Taxonomy" id="614101"/>
    <lineage>
        <taxon>Eukaryota</taxon>
        <taxon>Metazoa</taxon>
        <taxon>Ecdysozoa</taxon>
        <taxon>Arthropoda</taxon>
        <taxon>Hexapoda</taxon>
        <taxon>Insecta</taxon>
        <taxon>Pterygota</taxon>
        <taxon>Neoptera</taxon>
        <taxon>Polyneoptera</taxon>
        <taxon>Phasmatodea</taxon>
        <taxon>Verophasmatodea</taxon>
        <taxon>Anareolatae</taxon>
        <taxon>Phasmatidae</taxon>
        <taxon>Eurycanthinae</taxon>
        <taxon>Dryococelus</taxon>
    </lineage>
</organism>
<dbReference type="Pfam" id="PF22936">
    <property type="entry name" value="Pol_BBD"/>
    <property type="match status" value="1"/>
</dbReference>
<evidence type="ECO:0000313" key="2">
    <source>
        <dbReference type="EMBL" id="KAJ8895554.1"/>
    </source>
</evidence>